<reference evidence="8" key="1">
    <citation type="submission" date="2021-08" db="EMBL/GenBank/DDBJ databases">
        <title>WGS assembly of Ceratopteris richardii.</title>
        <authorList>
            <person name="Marchant D.B."/>
            <person name="Chen G."/>
            <person name="Jenkins J."/>
            <person name="Shu S."/>
            <person name="Leebens-Mack J."/>
            <person name="Grimwood J."/>
            <person name="Schmutz J."/>
            <person name="Soltis P."/>
            <person name="Soltis D."/>
            <person name="Chen Z.-H."/>
        </authorList>
    </citation>
    <scope>NUCLEOTIDE SEQUENCE</scope>
    <source>
        <strain evidence="8">Whitten #5841</strain>
        <tissue evidence="8">Leaf</tissue>
    </source>
</reference>
<dbReference type="GO" id="GO:0009941">
    <property type="term" value="C:chloroplast envelope"/>
    <property type="evidence" value="ECO:0007669"/>
    <property type="project" value="UniProtKB-SubCell"/>
</dbReference>
<dbReference type="Proteomes" id="UP000825935">
    <property type="component" value="Chromosome 25"/>
</dbReference>
<proteinExistence type="inferred from homology"/>
<evidence type="ECO:0000256" key="5">
    <source>
        <dbReference type="ARBA" id="ARBA00022989"/>
    </source>
</evidence>
<dbReference type="OMA" id="CRTIALC"/>
<comment type="subcellular location">
    <subcellularLocation>
        <location evidence="2">Membrane</location>
        <topology evidence="2">Multi-pass membrane protein</topology>
    </subcellularLocation>
    <subcellularLocation>
        <location evidence="1">Plastid</location>
        <location evidence="1">Chloroplast envelope</location>
    </subcellularLocation>
</comment>
<feature type="transmembrane region" description="Helical" evidence="7">
    <location>
        <begin position="167"/>
        <end position="185"/>
    </location>
</feature>
<evidence type="ECO:0000313" key="9">
    <source>
        <dbReference type="Proteomes" id="UP000825935"/>
    </source>
</evidence>
<evidence type="ECO:0000256" key="1">
    <source>
        <dbReference type="ARBA" id="ARBA00004119"/>
    </source>
</evidence>
<dbReference type="PANTHER" id="PTHR10361">
    <property type="entry name" value="SODIUM-BILE ACID COTRANSPORTER"/>
    <property type="match status" value="1"/>
</dbReference>
<feature type="transmembrane region" description="Helical" evidence="7">
    <location>
        <begin position="359"/>
        <end position="381"/>
    </location>
</feature>
<protein>
    <recommendedName>
        <fullName evidence="10">Sodium/metabolite cotransporter BASS3, chloroplastic</fullName>
    </recommendedName>
</protein>
<comment type="similarity">
    <text evidence="3">Belongs to the bile acid:sodium symporter (BASS) (TC 2.A.28) family.</text>
</comment>
<evidence type="ECO:0000256" key="7">
    <source>
        <dbReference type="SAM" id="Phobius"/>
    </source>
</evidence>
<dbReference type="InterPro" id="IPR038770">
    <property type="entry name" value="Na+/solute_symporter_sf"/>
</dbReference>
<feature type="transmembrane region" description="Helical" evidence="7">
    <location>
        <begin position="393"/>
        <end position="414"/>
    </location>
</feature>
<dbReference type="InterPro" id="IPR002657">
    <property type="entry name" value="BilAc:Na_symport/Acr3"/>
</dbReference>
<evidence type="ECO:0000256" key="4">
    <source>
        <dbReference type="ARBA" id="ARBA00022692"/>
    </source>
</evidence>
<organism evidence="8 9">
    <name type="scientific">Ceratopteris richardii</name>
    <name type="common">Triangle waterfern</name>
    <dbReference type="NCBI Taxonomy" id="49495"/>
    <lineage>
        <taxon>Eukaryota</taxon>
        <taxon>Viridiplantae</taxon>
        <taxon>Streptophyta</taxon>
        <taxon>Embryophyta</taxon>
        <taxon>Tracheophyta</taxon>
        <taxon>Polypodiopsida</taxon>
        <taxon>Polypodiidae</taxon>
        <taxon>Polypodiales</taxon>
        <taxon>Pteridineae</taxon>
        <taxon>Pteridaceae</taxon>
        <taxon>Parkerioideae</taxon>
        <taxon>Ceratopteris</taxon>
    </lineage>
</organism>
<evidence type="ECO:0000256" key="3">
    <source>
        <dbReference type="ARBA" id="ARBA00006528"/>
    </source>
</evidence>
<dbReference type="GO" id="GO:0016020">
    <property type="term" value="C:membrane"/>
    <property type="evidence" value="ECO:0007669"/>
    <property type="project" value="UniProtKB-SubCell"/>
</dbReference>
<evidence type="ECO:0000256" key="2">
    <source>
        <dbReference type="ARBA" id="ARBA00004141"/>
    </source>
</evidence>
<feature type="transmembrane region" description="Helical" evidence="7">
    <location>
        <begin position="137"/>
        <end position="155"/>
    </location>
</feature>
<evidence type="ECO:0008006" key="10">
    <source>
        <dbReference type="Google" id="ProtNLM"/>
    </source>
</evidence>
<feature type="transmembrane region" description="Helical" evidence="7">
    <location>
        <begin position="420"/>
        <end position="442"/>
    </location>
</feature>
<feature type="transmembrane region" description="Helical" evidence="7">
    <location>
        <begin position="232"/>
        <end position="253"/>
    </location>
</feature>
<dbReference type="OrthoDB" id="203097at2759"/>
<keyword evidence="6 7" id="KW-0472">Membrane</keyword>
<feature type="transmembrane region" description="Helical" evidence="7">
    <location>
        <begin position="260"/>
        <end position="285"/>
    </location>
</feature>
<dbReference type="PANTHER" id="PTHR10361:SF33">
    <property type="entry name" value="SODIUM_METABOLITE COTRANSPORTER BASS3, CHLOROPLASTIC-RELATED"/>
    <property type="match status" value="1"/>
</dbReference>
<evidence type="ECO:0000313" key="8">
    <source>
        <dbReference type="EMBL" id="KAH7297771.1"/>
    </source>
</evidence>
<accession>A0A8T2RP32</accession>
<dbReference type="AlphaFoldDB" id="A0A8T2RP32"/>
<evidence type="ECO:0000256" key="6">
    <source>
        <dbReference type="ARBA" id="ARBA00023136"/>
    </source>
</evidence>
<feature type="transmembrane region" description="Helical" evidence="7">
    <location>
        <begin position="291"/>
        <end position="316"/>
    </location>
</feature>
<comment type="caution">
    <text evidence="8">The sequence shown here is derived from an EMBL/GenBank/DDBJ whole genome shotgun (WGS) entry which is preliminary data.</text>
</comment>
<dbReference type="Pfam" id="PF01758">
    <property type="entry name" value="SBF"/>
    <property type="match status" value="1"/>
</dbReference>
<gene>
    <name evidence="8" type="ORF">KP509_25G011800</name>
</gene>
<keyword evidence="5 7" id="KW-1133">Transmembrane helix</keyword>
<name>A0A8T2RP32_CERRI</name>
<feature type="transmembrane region" description="Helical" evidence="7">
    <location>
        <begin position="328"/>
        <end position="347"/>
    </location>
</feature>
<feature type="transmembrane region" description="Helical" evidence="7">
    <location>
        <begin position="205"/>
        <end position="226"/>
    </location>
</feature>
<dbReference type="InterPro" id="IPR004710">
    <property type="entry name" value="Bilac:Na_transpt"/>
</dbReference>
<sequence length="480" mass="51475">MATSFPDKTFWFLERNTPLARYDTHAAVPYAIAYPPKKRGVYSFISRSLFSPPYSYNPFCIRSKLRYGNGTNLESGFFQTRDFLGCPQHPVPYPILCESTQGERVKQDDKHSNISLGSFGTSAWRLPGNSNGDFSKALSTLLPYVVVATAIAALIKPSTFTWVSKDYYAPALGGIMLSIGIQLSVKDFNLVLTSHFCLHRPMPVFVGYIAQYVFKPLLGLIVVKAFDVPAAFASGFLLTASVAGAQLASYASYLSGGDIALSIILTSLSTVSSVVITPLLTWLLIGSVVPVNGIAIAKSILQIVLCPVMFGLILNTYAKRVVDVIRPIMPLTAMICTSMCIGSPLAFNRAQVLSLEGLQLLIPVIVFHLAAFASGFWVAILPALSFDEKSIKTLSLCTGMQSSTLAGLLAVQFLGGTQAVPAACSVVVMAVLGLSLASFWGNGNSFSAVIKRFTDRLSSLVSLTDGTVDLSTSDSCKGAF</sequence>
<dbReference type="Gene3D" id="1.20.1530.20">
    <property type="match status" value="1"/>
</dbReference>
<keyword evidence="4 7" id="KW-0812">Transmembrane</keyword>
<keyword evidence="9" id="KW-1185">Reference proteome</keyword>
<dbReference type="EMBL" id="CM035430">
    <property type="protein sequence ID" value="KAH7297771.1"/>
    <property type="molecule type" value="Genomic_DNA"/>
</dbReference>